<dbReference type="InterPro" id="IPR000184">
    <property type="entry name" value="Bac_surfAg_D15"/>
</dbReference>
<dbReference type="Gene3D" id="2.40.160.50">
    <property type="entry name" value="membrane protein fhac: a member of the omp85/tpsb transporter family"/>
    <property type="match status" value="1"/>
</dbReference>
<gene>
    <name evidence="8" type="ORF">PHSY_005064</name>
</gene>
<organism evidence="8 9">
    <name type="scientific">Pseudozyma hubeiensis (strain SY62)</name>
    <name type="common">Yeast</name>
    <dbReference type="NCBI Taxonomy" id="1305764"/>
    <lineage>
        <taxon>Eukaryota</taxon>
        <taxon>Fungi</taxon>
        <taxon>Dikarya</taxon>
        <taxon>Basidiomycota</taxon>
        <taxon>Ustilaginomycotina</taxon>
        <taxon>Ustilaginomycetes</taxon>
        <taxon>Ustilaginales</taxon>
        <taxon>Ustilaginaceae</taxon>
        <taxon>Pseudozyma</taxon>
    </lineage>
</organism>
<keyword evidence="9" id="KW-1185">Reference proteome</keyword>
<feature type="region of interest" description="Disordered" evidence="6">
    <location>
        <begin position="1"/>
        <end position="112"/>
    </location>
</feature>
<name>R9P7V2_PSEHS</name>
<evidence type="ECO:0000256" key="5">
    <source>
        <dbReference type="ARBA" id="ARBA00023136"/>
    </source>
</evidence>
<proteinExistence type="inferred from homology"/>
<evidence type="ECO:0000256" key="6">
    <source>
        <dbReference type="SAM" id="MobiDB-lite"/>
    </source>
</evidence>
<feature type="region of interest" description="Disordered" evidence="6">
    <location>
        <begin position="481"/>
        <end position="515"/>
    </location>
</feature>
<dbReference type="EMBL" id="DF238810">
    <property type="protein sequence ID" value="GAC97478.1"/>
    <property type="molecule type" value="Genomic_DNA"/>
</dbReference>
<evidence type="ECO:0000256" key="2">
    <source>
        <dbReference type="ARBA" id="ARBA00010913"/>
    </source>
</evidence>
<keyword evidence="3" id="KW-1134">Transmembrane beta strand</keyword>
<dbReference type="GeneID" id="24110344"/>
<feature type="domain" description="Bacterial surface antigen (D15)" evidence="7">
    <location>
        <begin position="298"/>
        <end position="675"/>
    </location>
</feature>
<evidence type="ECO:0000256" key="4">
    <source>
        <dbReference type="ARBA" id="ARBA00022692"/>
    </source>
</evidence>
<dbReference type="AlphaFoldDB" id="R9P7V2"/>
<dbReference type="GO" id="GO:0045040">
    <property type="term" value="P:protein insertion into mitochondrial outer membrane"/>
    <property type="evidence" value="ECO:0007669"/>
    <property type="project" value="TreeGrafter"/>
</dbReference>
<dbReference type="Pfam" id="PF01103">
    <property type="entry name" value="Omp85"/>
    <property type="match status" value="1"/>
</dbReference>
<feature type="compositionally biased region" description="Low complexity" evidence="6">
    <location>
        <begin position="19"/>
        <end position="51"/>
    </location>
</feature>
<comment type="similarity">
    <text evidence="2">Belongs to the SAM50/omp85 family.</text>
</comment>
<evidence type="ECO:0000313" key="9">
    <source>
        <dbReference type="Proteomes" id="UP000014071"/>
    </source>
</evidence>
<dbReference type="Proteomes" id="UP000014071">
    <property type="component" value="Unassembled WGS sequence"/>
</dbReference>
<evidence type="ECO:0000256" key="3">
    <source>
        <dbReference type="ARBA" id="ARBA00022452"/>
    </source>
</evidence>
<feature type="compositionally biased region" description="Polar residues" evidence="6">
    <location>
        <begin position="503"/>
        <end position="515"/>
    </location>
</feature>
<dbReference type="RefSeq" id="XP_012191065.1">
    <property type="nucleotide sequence ID" value="XM_012335675.1"/>
</dbReference>
<sequence>MEFSSLKEQRTEAHDAAEARAAAAAASAQAESDSASNSRSSSSSSSSQPTSSRRRMRTPQSNATTAGVGATEAAAETPFGQAMANPTDQDDGHTQPLEDGSLPTPGLGSAEHVPLTSASYDEVSTPETEEKPMKAHNLLQATELLQAGGNPLSPFAPAPILRLNAVRISGAGRALRPSYLASLCRPYMDPTLSTQNPNTSILNLLYYGSRTSHVLPGQPTTLPSILALTSSLAGDLDKLDVFRNIEASLAPSVFPGATEEDVDVILACGKPKGRVFLKSSTDVGNGEGSASVQGRIRNVLGGAETLQGSATFGTRTKQAFNLEFGGPLAGNPDIEYKLAAFSHDRDYSAFASLSEAVKGVRASINSSYTDEPKGIINAAEDDEATATTTTQHEVAYEASLRELGRVMGNASVAVRKMAVSPSVKSALSWTWVREGRDSPVLPSRGSKVRTVLEYAGLGGDAQHFKAEVEASTGRHFSPLRWLFRPTTSPSTPSPFPEEKSSEAKSTSVDTDSTLPSLTPSLHPIYSTLTFRSGLLHPLTSSPTHFSDRFQLGGPTSLRMFRHSSLGPKSDGDSLGGDAFWSLGLSLLSPIPRKPHWPLMLHTFFNAGQMCQFPTSTGKEYARGWSELVQPSTSAGVGLVYMQGQLRVELNAGVPLTARKGDGTSKGLQLGIGIDFL</sequence>
<reference evidence="9" key="1">
    <citation type="journal article" date="2013" name="Genome Announc.">
        <title>Draft genome sequence of the basidiomycetous yeast-like fungus Pseudozyma hubeiensis SY62, which produces an abundant amount of the biosurfactant mannosylerythritol lipids.</title>
        <authorList>
            <person name="Konishi M."/>
            <person name="Hatada Y."/>
            <person name="Horiuchi J."/>
        </authorList>
    </citation>
    <scope>NUCLEOTIDE SEQUENCE [LARGE SCALE GENOMIC DNA]</scope>
    <source>
        <strain evidence="9">SY62</strain>
    </source>
</reference>
<dbReference type="PANTHER" id="PTHR12815:SF18">
    <property type="entry name" value="SORTING AND ASSEMBLY MACHINERY COMPONENT 50 HOMOLOG"/>
    <property type="match status" value="1"/>
</dbReference>
<evidence type="ECO:0000259" key="7">
    <source>
        <dbReference type="Pfam" id="PF01103"/>
    </source>
</evidence>
<accession>R9P7V2</accession>
<dbReference type="HOGENOM" id="CLU_014798_3_1_1"/>
<dbReference type="STRING" id="1305764.R9P7V2"/>
<protein>
    <recommendedName>
        <fullName evidence="7">Bacterial surface antigen (D15) domain-containing protein</fullName>
    </recommendedName>
</protein>
<comment type="subcellular location">
    <subcellularLocation>
        <location evidence="1">Mitochondrion outer membrane</location>
        <topology evidence="1">Multi-pass membrane protein</topology>
    </subcellularLocation>
</comment>
<keyword evidence="5" id="KW-0472">Membrane</keyword>
<feature type="compositionally biased region" description="Low complexity" evidence="6">
    <location>
        <begin position="63"/>
        <end position="77"/>
    </location>
</feature>
<dbReference type="GO" id="GO:0005741">
    <property type="term" value="C:mitochondrial outer membrane"/>
    <property type="evidence" value="ECO:0007669"/>
    <property type="project" value="UniProtKB-SubCell"/>
</dbReference>
<dbReference type="eggNOG" id="KOG2602">
    <property type="taxonomic scope" value="Eukaryota"/>
</dbReference>
<dbReference type="OrthoDB" id="1724197at2759"/>
<evidence type="ECO:0000256" key="1">
    <source>
        <dbReference type="ARBA" id="ARBA00004374"/>
    </source>
</evidence>
<dbReference type="PANTHER" id="PTHR12815">
    <property type="entry name" value="SORTING AND ASSEMBLY MACHINERY SAMM50 PROTEIN FAMILY MEMBER"/>
    <property type="match status" value="1"/>
</dbReference>
<keyword evidence="4" id="KW-0812">Transmembrane</keyword>
<evidence type="ECO:0000313" key="8">
    <source>
        <dbReference type="EMBL" id="GAC97478.1"/>
    </source>
</evidence>
<dbReference type="InterPro" id="IPR039910">
    <property type="entry name" value="D15-like"/>
</dbReference>
<feature type="compositionally biased region" description="Basic and acidic residues" evidence="6">
    <location>
        <begin position="1"/>
        <end position="18"/>
    </location>
</feature>